<dbReference type="PANTHER" id="PTHR47506:SF1">
    <property type="entry name" value="HTH-TYPE TRANSCRIPTIONAL REGULATOR YJDC"/>
    <property type="match status" value="1"/>
</dbReference>
<comment type="caution">
    <text evidence="7">The sequence shown here is derived from an EMBL/GenBank/DDBJ whole genome shotgun (WGS) entry which is preliminary data.</text>
</comment>
<organism evidence="7 8">
    <name type="scientific">Acidiphilium iwatense</name>
    <dbReference type="NCBI Taxonomy" id="768198"/>
    <lineage>
        <taxon>Bacteria</taxon>
        <taxon>Pseudomonadati</taxon>
        <taxon>Pseudomonadota</taxon>
        <taxon>Alphaproteobacteria</taxon>
        <taxon>Acetobacterales</taxon>
        <taxon>Acidocellaceae</taxon>
        <taxon>Acidiphilium</taxon>
    </lineage>
</organism>
<dbReference type="InterPro" id="IPR011075">
    <property type="entry name" value="TetR_C"/>
</dbReference>
<dbReference type="Gene3D" id="1.10.357.10">
    <property type="entry name" value="Tetracycline Repressor, domain 2"/>
    <property type="match status" value="1"/>
</dbReference>
<evidence type="ECO:0000313" key="8">
    <source>
        <dbReference type="Proteomes" id="UP001521209"/>
    </source>
</evidence>
<feature type="domain" description="HTH tetR-type" evidence="6">
    <location>
        <begin position="18"/>
        <end position="78"/>
    </location>
</feature>
<evidence type="ECO:0000256" key="4">
    <source>
        <dbReference type="PROSITE-ProRule" id="PRU00335"/>
    </source>
</evidence>
<dbReference type="PANTHER" id="PTHR47506">
    <property type="entry name" value="TRANSCRIPTIONAL REGULATORY PROTEIN"/>
    <property type="match status" value="1"/>
</dbReference>
<evidence type="ECO:0000256" key="5">
    <source>
        <dbReference type="SAM" id="MobiDB-lite"/>
    </source>
</evidence>
<dbReference type="SUPFAM" id="SSF48498">
    <property type="entry name" value="Tetracyclin repressor-like, C-terminal domain"/>
    <property type="match status" value="1"/>
</dbReference>
<dbReference type="SUPFAM" id="SSF46689">
    <property type="entry name" value="Homeodomain-like"/>
    <property type="match status" value="1"/>
</dbReference>
<name>A0ABS9DUG0_9PROT</name>
<keyword evidence="8" id="KW-1185">Reference proteome</keyword>
<evidence type="ECO:0000256" key="2">
    <source>
        <dbReference type="ARBA" id="ARBA00023125"/>
    </source>
</evidence>
<keyword evidence="2 4" id="KW-0238">DNA-binding</keyword>
<gene>
    <name evidence="7" type="ORF">L2A60_06665</name>
</gene>
<dbReference type="Pfam" id="PF00440">
    <property type="entry name" value="TetR_N"/>
    <property type="match status" value="1"/>
</dbReference>
<feature type="DNA-binding region" description="H-T-H motif" evidence="4">
    <location>
        <begin position="41"/>
        <end position="60"/>
    </location>
</feature>
<reference evidence="7 8" key="1">
    <citation type="submission" date="2022-01" db="EMBL/GenBank/DDBJ databases">
        <authorList>
            <person name="Won M."/>
            <person name="Kim S.-J."/>
            <person name="Kwon S.-W."/>
        </authorList>
    </citation>
    <scope>NUCLEOTIDE SEQUENCE [LARGE SCALE GENOMIC DNA]</scope>
    <source>
        <strain evidence="7 8">KCTC 23505</strain>
    </source>
</reference>
<evidence type="ECO:0000256" key="1">
    <source>
        <dbReference type="ARBA" id="ARBA00023015"/>
    </source>
</evidence>
<dbReference type="EMBL" id="JAKGBZ010000009">
    <property type="protein sequence ID" value="MCF3946366.1"/>
    <property type="molecule type" value="Genomic_DNA"/>
</dbReference>
<proteinExistence type="predicted"/>
<dbReference type="InterPro" id="IPR036271">
    <property type="entry name" value="Tet_transcr_reg_TetR-rel_C_sf"/>
</dbReference>
<evidence type="ECO:0000256" key="3">
    <source>
        <dbReference type="ARBA" id="ARBA00023163"/>
    </source>
</evidence>
<accession>A0ABS9DUG0</accession>
<dbReference type="RefSeq" id="WP_235703601.1">
    <property type="nucleotide sequence ID" value="NZ_JAKGBZ010000009.1"/>
</dbReference>
<feature type="region of interest" description="Disordered" evidence="5">
    <location>
        <begin position="1"/>
        <end position="20"/>
    </location>
</feature>
<dbReference type="Gene3D" id="1.10.10.60">
    <property type="entry name" value="Homeodomain-like"/>
    <property type="match status" value="1"/>
</dbReference>
<dbReference type="InterPro" id="IPR001647">
    <property type="entry name" value="HTH_TetR"/>
</dbReference>
<dbReference type="Proteomes" id="UP001521209">
    <property type="component" value="Unassembled WGS sequence"/>
</dbReference>
<dbReference type="InterPro" id="IPR009057">
    <property type="entry name" value="Homeodomain-like_sf"/>
</dbReference>
<sequence>MVQKTSGTEPKRRGRPRAYDPQTALRHAIDAFWKAGYSNTSLDEIAVATGMNRPSLYAAFGDKHALYLKSLDHYRQLAGAAMREALAQNRPLDETLMLIYEKALSMYFPGDGPPRGCFMIGTATAEAVEDPEIRAAFAAGLRTLDENFEARIRAAQTRGEIGQDADPASLAILASATLHTIAIRARSGTPRAELRELARKAVGVICGKPAATG</sequence>
<keyword evidence="3" id="KW-0804">Transcription</keyword>
<protein>
    <submittedName>
        <fullName evidence="7">TetR/AcrR family transcriptional regulator</fullName>
    </submittedName>
</protein>
<evidence type="ECO:0000259" key="6">
    <source>
        <dbReference type="PROSITE" id="PS50977"/>
    </source>
</evidence>
<dbReference type="Pfam" id="PF16925">
    <property type="entry name" value="TetR_C_13"/>
    <property type="match status" value="1"/>
</dbReference>
<evidence type="ECO:0000313" key="7">
    <source>
        <dbReference type="EMBL" id="MCF3946366.1"/>
    </source>
</evidence>
<dbReference type="PROSITE" id="PS50977">
    <property type="entry name" value="HTH_TETR_2"/>
    <property type="match status" value="1"/>
</dbReference>
<keyword evidence="1" id="KW-0805">Transcription regulation</keyword>